<dbReference type="OrthoDB" id="1933717at2759"/>
<accession>A0A1D2M3D6</accession>
<evidence type="ECO:0000256" key="2">
    <source>
        <dbReference type="ARBA" id="ARBA00023002"/>
    </source>
</evidence>
<evidence type="ECO:0000256" key="1">
    <source>
        <dbReference type="ARBA" id="ARBA00006484"/>
    </source>
</evidence>
<name>A0A1D2M3D6_ORCCI</name>
<organism evidence="3 4">
    <name type="scientific">Orchesella cincta</name>
    <name type="common">Springtail</name>
    <name type="synonym">Podura cincta</name>
    <dbReference type="NCBI Taxonomy" id="48709"/>
    <lineage>
        <taxon>Eukaryota</taxon>
        <taxon>Metazoa</taxon>
        <taxon>Ecdysozoa</taxon>
        <taxon>Arthropoda</taxon>
        <taxon>Hexapoda</taxon>
        <taxon>Collembola</taxon>
        <taxon>Entomobryomorpha</taxon>
        <taxon>Entomobryoidea</taxon>
        <taxon>Orchesellidae</taxon>
        <taxon>Orchesellinae</taxon>
        <taxon>Orchesella</taxon>
    </lineage>
</organism>
<dbReference type="OMA" id="SGGHECA"/>
<dbReference type="InterPro" id="IPR036291">
    <property type="entry name" value="NAD(P)-bd_dom_sf"/>
</dbReference>
<protein>
    <submittedName>
        <fullName evidence="3">Dehydrogenase/reductase SDR family member 11</fullName>
    </submittedName>
</protein>
<dbReference type="GO" id="GO:0016491">
    <property type="term" value="F:oxidoreductase activity"/>
    <property type="evidence" value="ECO:0007669"/>
    <property type="project" value="UniProtKB-KW"/>
</dbReference>
<comment type="caution">
    <text evidence="3">The sequence shown here is derived from an EMBL/GenBank/DDBJ whole genome shotgun (WGS) entry which is preliminary data.</text>
</comment>
<dbReference type="EMBL" id="LJIJ01005200">
    <property type="protein sequence ID" value="ODM87480.1"/>
    <property type="molecule type" value="Genomic_DNA"/>
</dbReference>
<dbReference type="AlphaFoldDB" id="A0A1D2M3D6"/>
<dbReference type="PANTHER" id="PTHR43115:SF4">
    <property type="entry name" value="DEHYDROGENASE_REDUCTASE SDR FAMILY MEMBER 11"/>
    <property type="match status" value="1"/>
</dbReference>
<dbReference type="Proteomes" id="UP000094527">
    <property type="component" value="Unassembled WGS sequence"/>
</dbReference>
<dbReference type="PANTHER" id="PTHR43115">
    <property type="entry name" value="DEHYDROGENASE/REDUCTASE SDR FAMILY MEMBER 11"/>
    <property type="match status" value="1"/>
</dbReference>
<evidence type="ECO:0000313" key="3">
    <source>
        <dbReference type="EMBL" id="ODM87480.1"/>
    </source>
</evidence>
<dbReference type="STRING" id="48709.A0A1D2M3D6"/>
<dbReference type="SUPFAM" id="SSF51735">
    <property type="entry name" value="NAD(P)-binding Rossmann-fold domains"/>
    <property type="match status" value="1"/>
</dbReference>
<dbReference type="PRINTS" id="PR00081">
    <property type="entry name" value="GDHRDH"/>
</dbReference>
<sequence length="160" mass="17809">MSTQAIRWGERNALVTGASSGIGSAICEAFVKHGINVIGCARNYDRIQALAATFVEKKYPGKLIPYKCDISKDDELEKMFEWIKIHQGVDVCVNNAGFTFAKPLLEMTGTEMREMMGTNVIGLAICTSKAVKSMKERGVMMDTIFEHQSGRLVLKKIYQH</sequence>
<gene>
    <name evidence="3" type="ORF">Ocin01_19202</name>
</gene>
<keyword evidence="4" id="KW-1185">Reference proteome</keyword>
<evidence type="ECO:0000313" key="4">
    <source>
        <dbReference type="Proteomes" id="UP000094527"/>
    </source>
</evidence>
<dbReference type="Pfam" id="PF00106">
    <property type="entry name" value="adh_short"/>
    <property type="match status" value="1"/>
</dbReference>
<comment type="similarity">
    <text evidence="1">Belongs to the short-chain dehydrogenases/reductases (SDR) family.</text>
</comment>
<proteinExistence type="inferred from homology"/>
<dbReference type="Gene3D" id="3.40.50.720">
    <property type="entry name" value="NAD(P)-binding Rossmann-like Domain"/>
    <property type="match status" value="1"/>
</dbReference>
<reference evidence="3 4" key="1">
    <citation type="journal article" date="2016" name="Genome Biol. Evol.">
        <title>Gene Family Evolution Reflects Adaptation to Soil Environmental Stressors in the Genome of the Collembolan Orchesella cincta.</title>
        <authorList>
            <person name="Faddeeva-Vakhrusheva A."/>
            <person name="Derks M.F."/>
            <person name="Anvar S.Y."/>
            <person name="Agamennone V."/>
            <person name="Suring W."/>
            <person name="Smit S."/>
            <person name="van Straalen N.M."/>
            <person name="Roelofs D."/>
        </authorList>
    </citation>
    <scope>NUCLEOTIDE SEQUENCE [LARGE SCALE GENOMIC DNA]</scope>
    <source>
        <tissue evidence="3">Mixed pool</tissue>
    </source>
</reference>
<dbReference type="InterPro" id="IPR002347">
    <property type="entry name" value="SDR_fam"/>
</dbReference>
<keyword evidence="2" id="KW-0560">Oxidoreductase</keyword>